<organism evidence="4">
    <name type="scientific">uncultured Rhodanobacter sp</name>
    <dbReference type="NCBI Taxonomy" id="290594"/>
    <lineage>
        <taxon>Bacteria</taxon>
        <taxon>Pseudomonadati</taxon>
        <taxon>Pseudomonadota</taxon>
        <taxon>Gammaproteobacteria</taxon>
        <taxon>Lysobacterales</taxon>
        <taxon>Rhodanobacteraceae</taxon>
        <taxon>Rhodanobacter</taxon>
        <taxon>environmental samples</taxon>
    </lineage>
</organism>
<sequence>MVTRRFTLKLGAAAGASLLLKPALGQSVPQSGLVYPDGWMPSWKSDPSPPARPFVTPLFIMPIAQPVPESALNPPADPQSHQRYLEFAPKKFYIQTLQEIRWVYHIDPPYNQGSWNYGFDGICPGQTFVTRYGEPVLVRRINALPPVGSGKVSWAMPSFAIHTHNGHQASESDGYPGDYADPGEFWDHHYPLFPAGFDKRETMGTLWYHDHRLDFTAPNVYAGLSGFFLCYDDLDSGDENDPNPEAFRLPSGEFDVPLILHDVKFDQNGQCVWDFVNAHPVNSAAGTGGFSPNPTYTINGMVGDRFTVNRIIQPYFEVKRRKYRLRLLNGGPSRFYSLAFTRDGKTPEPVYVISSDGNLLPEPVLLQDYFDLWPANRHDIIVDFSRYQDGDKLYLTNRLEERDDGAGATGRYLDPTNLIMRFDVTGGAVEDPSRIPAFMRALPEIDLGEVKRERTFVFDYTNGMWTINGRLMDPNRIDAAIEQGSAEIWTLRNDGDAWGHPIHSHFEEFQILEINGKPVKPGDLNYGRKDMVQLGPGDEVKFFGRWRDFFGKYVMHCHNVVHEDHAMMLRWDIVEPGKGY</sequence>
<dbReference type="AlphaFoldDB" id="A0A3Q8M4T3"/>
<accession>A0A3Q8M4T3</accession>
<dbReference type="InterPro" id="IPR008972">
    <property type="entry name" value="Cupredoxin"/>
</dbReference>
<dbReference type="InterPro" id="IPR011706">
    <property type="entry name" value="Cu-oxidase_C"/>
</dbReference>
<feature type="chain" id="PRO_5018734911" evidence="2">
    <location>
        <begin position="26"/>
        <end position="580"/>
    </location>
</feature>
<keyword evidence="1" id="KW-0479">Metal-binding</keyword>
<evidence type="ECO:0000259" key="3">
    <source>
        <dbReference type="Pfam" id="PF07731"/>
    </source>
</evidence>
<dbReference type="PANTHER" id="PTHR48267">
    <property type="entry name" value="CUPREDOXIN SUPERFAMILY PROTEIN"/>
    <property type="match status" value="1"/>
</dbReference>
<dbReference type="InterPro" id="IPR002355">
    <property type="entry name" value="Cu_oxidase_Cu_BS"/>
</dbReference>
<evidence type="ECO:0000313" key="4">
    <source>
        <dbReference type="EMBL" id="AZH68726.1"/>
    </source>
</evidence>
<dbReference type="Pfam" id="PF07731">
    <property type="entry name" value="Cu-oxidase_2"/>
    <property type="match status" value="1"/>
</dbReference>
<dbReference type="GO" id="GO:0016491">
    <property type="term" value="F:oxidoreductase activity"/>
    <property type="evidence" value="ECO:0007669"/>
    <property type="project" value="InterPro"/>
</dbReference>
<feature type="signal peptide" evidence="2">
    <location>
        <begin position="1"/>
        <end position="25"/>
    </location>
</feature>
<dbReference type="SUPFAM" id="SSF49503">
    <property type="entry name" value="Cupredoxins"/>
    <property type="match status" value="3"/>
</dbReference>
<feature type="domain" description="Plastocyanin-like" evidence="3">
    <location>
        <begin position="458"/>
        <end position="572"/>
    </location>
</feature>
<dbReference type="Gene3D" id="2.60.40.420">
    <property type="entry name" value="Cupredoxins - blue copper proteins"/>
    <property type="match status" value="3"/>
</dbReference>
<reference evidence="4" key="1">
    <citation type="submission" date="2018-05" db="EMBL/GenBank/DDBJ databases">
        <title>Multicopper oxidase genes from dioxin/herbicide contaminated soil.</title>
        <authorList>
            <person name="Dang H.T.C."/>
            <person name="Nguyen H.V."/>
        </authorList>
    </citation>
    <scope>NUCLEOTIDE SEQUENCE</scope>
</reference>
<dbReference type="InterPro" id="IPR045087">
    <property type="entry name" value="Cu-oxidase_fam"/>
</dbReference>
<evidence type="ECO:0000256" key="1">
    <source>
        <dbReference type="ARBA" id="ARBA00022723"/>
    </source>
</evidence>
<dbReference type="PANTHER" id="PTHR48267:SF1">
    <property type="entry name" value="BILIRUBIN OXIDASE"/>
    <property type="match status" value="1"/>
</dbReference>
<proteinExistence type="predicted"/>
<protein>
    <submittedName>
        <fullName evidence="4">Multicopper oxidase</fullName>
    </submittedName>
</protein>
<dbReference type="GO" id="GO:0005507">
    <property type="term" value="F:copper ion binding"/>
    <property type="evidence" value="ECO:0007669"/>
    <property type="project" value="InterPro"/>
</dbReference>
<dbReference type="EMBL" id="MH383155">
    <property type="protein sequence ID" value="AZH68726.1"/>
    <property type="molecule type" value="Genomic_DNA"/>
</dbReference>
<keyword evidence="2" id="KW-0732">Signal</keyword>
<name>A0A3Q8M4T3_9GAMM</name>
<dbReference type="PROSITE" id="PS00080">
    <property type="entry name" value="MULTICOPPER_OXIDASE2"/>
    <property type="match status" value="1"/>
</dbReference>
<evidence type="ECO:0000256" key="2">
    <source>
        <dbReference type="SAM" id="SignalP"/>
    </source>
</evidence>
<dbReference type="CDD" id="cd13889">
    <property type="entry name" value="CuRO_3_BOD"/>
    <property type="match status" value="1"/>
</dbReference>